<evidence type="ECO:0000313" key="1">
    <source>
        <dbReference type="EMBL" id="AYF97747.1"/>
    </source>
</evidence>
<dbReference type="KEGG" id="lyd:D7I47_05425"/>
<protein>
    <recommendedName>
        <fullName evidence="3">WXG100 family type VII secretion target</fullName>
    </recommendedName>
</protein>
<gene>
    <name evidence="1" type="ORF">D7I47_05425</name>
</gene>
<organism evidence="1 2">
    <name type="scientific">Protaetiibacter intestinalis</name>
    <dbReference type="NCBI Taxonomy" id="2419774"/>
    <lineage>
        <taxon>Bacteria</taxon>
        <taxon>Bacillati</taxon>
        <taxon>Actinomycetota</taxon>
        <taxon>Actinomycetes</taxon>
        <taxon>Micrococcales</taxon>
        <taxon>Microbacteriaceae</taxon>
        <taxon>Protaetiibacter</taxon>
    </lineage>
</organism>
<dbReference type="OrthoDB" id="3238340at2"/>
<name>A0A387B5Z4_9MICO</name>
<proteinExistence type="predicted"/>
<evidence type="ECO:0008006" key="3">
    <source>
        <dbReference type="Google" id="ProtNLM"/>
    </source>
</evidence>
<sequence>MSISASVDAGSFLVAPSTKGAGLTLEQLRSEAGIIVSTIDSAIQGITGFSILQEWIAKPLAGDWDAFARGANAWNNSCKAVGGVAQNMLAVGPQIGFRWQGEGAATFISSQVKVAGALMLFPPLGMAMEAACEGLTQLSGYLAKMIMAAIKELSYKVAGMLAAAATIIGAVSVPGWVASIAQGVVAWTKRIKEGIEKFKQMVEMVKKIVDQVKSAVQKIQQVLQAAQAGLNAVGLGGVGSVVGGMAQAAGTAAGAAGSAQSGLGRIQDAATQAQHGASQVQKGAGAFT</sequence>
<dbReference type="EMBL" id="CP032630">
    <property type="protein sequence ID" value="AYF97747.1"/>
    <property type="molecule type" value="Genomic_DNA"/>
</dbReference>
<reference evidence="2" key="1">
    <citation type="submission" date="2018-09" db="EMBL/GenBank/DDBJ databases">
        <title>Genome sequencing of strain 2DFWR-13.</title>
        <authorList>
            <person name="Heo J."/>
            <person name="Kim S.-J."/>
            <person name="Kwon S.-W."/>
        </authorList>
    </citation>
    <scope>NUCLEOTIDE SEQUENCE [LARGE SCALE GENOMIC DNA]</scope>
    <source>
        <strain evidence="2">2DFWR-13</strain>
    </source>
</reference>
<dbReference type="RefSeq" id="WP_120762096.1">
    <property type="nucleotide sequence ID" value="NZ_CP032630.1"/>
</dbReference>
<dbReference type="AlphaFoldDB" id="A0A387B5Z4"/>
<dbReference type="Proteomes" id="UP000278886">
    <property type="component" value="Chromosome"/>
</dbReference>
<evidence type="ECO:0000313" key="2">
    <source>
        <dbReference type="Proteomes" id="UP000278886"/>
    </source>
</evidence>
<accession>A0A387B5Z4</accession>
<keyword evidence="2" id="KW-1185">Reference proteome</keyword>